<dbReference type="GO" id="GO:0008476">
    <property type="term" value="F:protein-tyrosine sulfotransferase activity"/>
    <property type="evidence" value="ECO:0007669"/>
    <property type="project" value="InterPro"/>
</dbReference>
<accession>A0A2M8IU54</accession>
<protein>
    <recommendedName>
        <fullName evidence="4">Sulfotransferase</fullName>
    </recommendedName>
</protein>
<evidence type="ECO:0000313" key="2">
    <source>
        <dbReference type="EMBL" id="PJE34061.1"/>
    </source>
</evidence>
<dbReference type="PANTHER" id="PTHR12788:SF10">
    <property type="entry name" value="PROTEIN-TYROSINE SULFOTRANSFERASE"/>
    <property type="match status" value="1"/>
</dbReference>
<dbReference type="Proteomes" id="UP000231553">
    <property type="component" value="Unassembled WGS sequence"/>
</dbReference>
<dbReference type="InterPro" id="IPR027417">
    <property type="entry name" value="P-loop_NTPase"/>
</dbReference>
<name>A0A2M8IU54_9RHOB</name>
<keyword evidence="3" id="KW-1185">Reference proteome</keyword>
<dbReference type="SUPFAM" id="SSF52540">
    <property type="entry name" value="P-loop containing nucleoside triphosphate hydrolases"/>
    <property type="match status" value="1"/>
</dbReference>
<comment type="caution">
    <text evidence="2">The sequence shown here is derived from an EMBL/GenBank/DDBJ whole genome shotgun (WGS) entry which is preliminary data.</text>
</comment>
<proteinExistence type="predicted"/>
<keyword evidence="1" id="KW-0808">Transferase</keyword>
<organism evidence="2 3">
    <name type="scientific">Pseudooceanicola lipolyticus</name>
    <dbReference type="NCBI Taxonomy" id="2029104"/>
    <lineage>
        <taxon>Bacteria</taxon>
        <taxon>Pseudomonadati</taxon>
        <taxon>Pseudomonadota</taxon>
        <taxon>Alphaproteobacteria</taxon>
        <taxon>Rhodobacterales</taxon>
        <taxon>Paracoccaceae</taxon>
        <taxon>Pseudooceanicola</taxon>
    </lineage>
</organism>
<dbReference type="AlphaFoldDB" id="A0A2M8IU54"/>
<dbReference type="Gene3D" id="3.40.50.300">
    <property type="entry name" value="P-loop containing nucleotide triphosphate hydrolases"/>
    <property type="match status" value="1"/>
</dbReference>
<gene>
    <name evidence="2" type="ORF">CVM52_24205</name>
</gene>
<dbReference type="InterPro" id="IPR026634">
    <property type="entry name" value="TPST-like"/>
</dbReference>
<dbReference type="EMBL" id="PGTB01000247">
    <property type="protein sequence ID" value="PJE34061.1"/>
    <property type="molecule type" value="Genomic_DNA"/>
</dbReference>
<evidence type="ECO:0008006" key="4">
    <source>
        <dbReference type="Google" id="ProtNLM"/>
    </source>
</evidence>
<dbReference type="Pfam" id="PF13469">
    <property type="entry name" value="Sulfotransfer_3"/>
    <property type="match status" value="1"/>
</dbReference>
<sequence length="357" mass="38752">GEYATVLTLAPGHPEALEELARLNPAEANADLRPRVVAALKRATPGSEAQARLAYALARIVGQAGETEEQDRQLAAANATMARLRPFDSVADSALSQRILARFAEAPQHPVAGDGPLPIFVLGLPRSGTTLAEAVLGAHPEVAALGERAAAGILLYPLIHADTAFGASEIAAFRTADRALLPALPPGRRAYVDKMPENYRLIGFLKAAYPQARIVNLRRDPRDIALSMWQGHFSGRALDYTYDLTAMARRFNDYARMMAHWHRIFPGQILDLHYEALVADIDTASHALAEFCGLDWHPAMARPHQSATPVMTMSANQIRQPVHSRSVGGWRRHATALAPFIDGLDPALWPDISPCPA</sequence>
<reference evidence="2" key="1">
    <citation type="journal article" date="2018" name="Int. J. Syst. Evol. Microbiol.">
        <title>Pseudooceanicola lipolyticus sp. nov., a marine alphaproteobacterium, reclassification of Oceanicola flagellatus as Pseudooceanicola flagellatus comb. nov. and emended description of the genus Pseudooceanicola.</title>
        <authorList>
            <person name="Huang M.-M."/>
            <person name="Guo L.-L."/>
            <person name="Wu Y.-H."/>
            <person name="Lai Q.-L."/>
            <person name="Shao Z.-Z."/>
            <person name="Wang C.-S."/>
            <person name="Wu M."/>
            <person name="Xu X.-W."/>
        </authorList>
    </citation>
    <scope>NUCLEOTIDE SEQUENCE [LARGE SCALE GENOMIC DNA]</scope>
    <source>
        <strain evidence="2">157</strain>
    </source>
</reference>
<dbReference type="OrthoDB" id="9800698at2"/>
<evidence type="ECO:0000256" key="1">
    <source>
        <dbReference type="ARBA" id="ARBA00022679"/>
    </source>
</evidence>
<dbReference type="PANTHER" id="PTHR12788">
    <property type="entry name" value="PROTEIN-TYROSINE SULFOTRANSFERASE 2"/>
    <property type="match status" value="1"/>
</dbReference>
<evidence type="ECO:0000313" key="3">
    <source>
        <dbReference type="Proteomes" id="UP000231553"/>
    </source>
</evidence>
<feature type="non-terminal residue" evidence="2">
    <location>
        <position position="1"/>
    </location>
</feature>
<dbReference type="RefSeq" id="WP_133119973.1">
    <property type="nucleotide sequence ID" value="NZ_PGTB01000247.1"/>
</dbReference>